<keyword evidence="3" id="KW-1185">Reference proteome</keyword>
<evidence type="ECO:0000259" key="1">
    <source>
        <dbReference type="Pfam" id="PF00535"/>
    </source>
</evidence>
<dbReference type="PANTHER" id="PTHR22916">
    <property type="entry name" value="GLYCOSYLTRANSFERASE"/>
    <property type="match status" value="1"/>
</dbReference>
<evidence type="ECO:0000313" key="3">
    <source>
        <dbReference type="Proteomes" id="UP001154265"/>
    </source>
</evidence>
<dbReference type="Pfam" id="PF00535">
    <property type="entry name" value="Glycos_transf_2"/>
    <property type="match status" value="1"/>
</dbReference>
<reference evidence="2" key="2">
    <citation type="submission" date="2022-01" db="EMBL/GenBank/DDBJ databases">
        <authorList>
            <person name="Zivanovic Y."/>
            <person name="Moreira D."/>
            <person name="Lopez-Garcia P."/>
        </authorList>
    </citation>
    <scope>NUCLEOTIDE SEQUENCE</scope>
    <source>
        <strain evidence="2">G9</strain>
    </source>
</reference>
<dbReference type="SUPFAM" id="SSF53448">
    <property type="entry name" value="Nucleotide-diphospho-sugar transferases"/>
    <property type="match status" value="1"/>
</dbReference>
<comment type="caution">
    <text evidence="2">The sequence shown here is derived from an EMBL/GenBank/DDBJ whole genome shotgun (WGS) entry which is preliminary data.</text>
</comment>
<organism evidence="2 3">
    <name type="scientific">Candidatus Synechococcus calcipolaris G9</name>
    <dbReference type="NCBI Taxonomy" id="1497997"/>
    <lineage>
        <taxon>Bacteria</taxon>
        <taxon>Bacillati</taxon>
        <taxon>Cyanobacteriota</taxon>
        <taxon>Cyanophyceae</taxon>
        <taxon>Synechococcales</taxon>
        <taxon>Synechococcaceae</taxon>
        <taxon>Synechococcus</taxon>
    </lineage>
</organism>
<dbReference type="Proteomes" id="UP001154265">
    <property type="component" value="Unassembled WGS sequence"/>
</dbReference>
<dbReference type="PANTHER" id="PTHR22916:SF3">
    <property type="entry name" value="UDP-GLCNAC:BETAGAL BETA-1,3-N-ACETYLGLUCOSAMINYLTRANSFERASE-LIKE PROTEIN 1"/>
    <property type="match status" value="1"/>
</dbReference>
<name>A0ABT6EY80_9SYNE</name>
<dbReference type="EMBL" id="JAKKUT010000002">
    <property type="protein sequence ID" value="MDG2990048.1"/>
    <property type="molecule type" value="Genomic_DNA"/>
</dbReference>
<evidence type="ECO:0000313" key="2">
    <source>
        <dbReference type="EMBL" id="MDG2990048.1"/>
    </source>
</evidence>
<dbReference type="CDD" id="cd00761">
    <property type="entry name" value="Glyco_tranf_GTA_type"/>
    <property type="match status" value="1"/>
</dbReference>
<dbReference type="RefSeq" id="WP_277865966.1">
    <property type="nucleotide sequence ID" value="NZ_JAKKUT010000002.1"/>
</dbReference>
<dbReference type="InterPro" id="IPR001173">
    <property type="entry name" value="Glyco_trans_2-like"/>
</dbReference>
<proteinExistence type="predicted"/>
<dbReference type="Gene3D" id="3.90.550.10">
    <property type="entry name" value="Spore Coat Polysaccharide Biosynthesis Protein SpsA, Chain A"/>
    <property type="match status" value="1"/>
</dbReference>
<protein>
    <submittedName>
        <fullName evidence="2">Glycosyltransferase family 2 protein</fullName>
    </submittedName>
</protein>
<gene>
    <name evidence="2" type="ORF">L3556_03730</name>
</gene>
<sequence length="283" mass="32247">MSPSSPIAHSFSIVMPLYNVVQQRGQAVLEETFRSIAASLDYFRGHYPQGDRIETEIIIVDDGSTDGTAEVAEGFWRDRGDHQIIHYPSNAGIAAARNTGVKFSHGEVLFFCDGDDCYMPEHLFLAFSVLNQPLPPQYQTSQGEEYFGAVRTGIYCRDRLHDHWHNALEQTLVLNLGVRRDVHDFIGGFPEDGVFSEFRFGGEDVAYAQWLHQFCHTARLERKTVEYRRYPGSYFDRQLEKFQSPPGLTPNLMTATDWQHQQEINQLVETRLSTLKGKLAIAI</sequence>
<reference evidence="2" key="1">
    <citation type="journal article" date="2022" name="Genome Biol. Evol.">
        <title>A New Gene Family Diagnostic for Intracellular Biomineralization of Amorphous Ca Carbonates by Cyanobacteria.</title>
        <authorList>
            <person name="Benzerara K."/>
            <person name="Duprat E."/>
            <person name="Bitard-Feildel T."/>
            <person name="Caumes G."/>
            <person name="Cassier-Chauvat C."/>
            <person name="Chauvat F."/>
            <person name="Dezi M."/>
            <person name="Diop S.I."/>
            <person name="Gaschignard G."/>
            <person name="Gorgen S."/>
            <person name="Gugger M."/>
            <person name="Lopez-Garcia P."/>
            <person name="Millet M."/>
            <person name="Skouri-Panet F."/>
            <person name="Moreira D."/>
            <person name="Callebaut I."/>
        </authorList>
    </citation>
    <scope>NUCLEOTIDE SEQUENCE</scope>
    <source>
        <strain evidence="2">G9</strain>
    </source>
</reference>
<dbReference type="InterPro" id="IPR029044">
    <property type="entry name" value="Nucleotide-diphossugar_trans"/>
</dbReference>
<feature type="domain" description="Glycosyltransferase 2-like" evidence="1">
    <location>
        <begin position="12"/>
        <end position="124"/>
    </location>
</feature>
<accession>A0ABT6EY80</accession>